<evidence type="ECO:0008006" key="3">
    <source>
        <dbReference type="Google" id="ProtNLM"/>
    </source>
</evidence>
<evidence type="ECO:0000313" key="2">
    <source>
        <dbReference type="Proteomes" id="UP000813824"/>
    </source>
</evidence>
<accession>A0A8K0UMP6</accession>
<organism evidence="1 2">
    <name type="scientific">Cristinia sonorae</name>
    <dbReference type="NCBI Taxonomy" id="1940300"/>
    <lineage>
        <taxon>Eukaryota</taxon>
        <taxon>Fungi</taxon>
        <taxon>Dikarya</taxon>
        <taxon>Basidiomycota</taxon>
        <taxon>Agaricomycotina</taxon>
        <taxon>Agaricomycetes</taxon>
        <taxon>Agaricomycetidae</taxon>
        <taxon>Agaricales</taxon>
        <taxon>Pleurotineae</taxon>
        <taxon>Stephanosporaceae</taxon>
        <taxon>Cristinia</taxon>
    </lineage>
</organism>
<proteinExistence type="predicted"/>
<comment type="caution">
    <text evidence="1">The sequence shown here is derived from an EMBL/GenBank/DDBJ whole genome shotgun (WGS) entry which is preliminary data.</text>
</comment>
<name>A0A8K0UMP6_9AGAR</name>
<evidence type="ECO:0000313" key="1">
    <source>
        <dbReference type="EMBL" id="KAH8100157.1"/>
    </source>
</evidence>
<dbReference type="SUPFAM" id="SSF52047">
    <property type="entry name" value="RNI-like"/>
    <property type="match status" value="1"/>
</dbReference>
<dbReference type="Gene3D" id="3.80.10.10">
    <property type="entry name" value="Ribonuclease Inhibitor"/>
    <property type="match status" value="1"/>
</dbReference>
<dbReference type="InterPro" id="IPR036047">
    <property type="entry name" value="F-box-like_dom_sf"/>
</dbReference>
<dbReference type="AlphaFoldDB" id="A0A8K0UMP6"/>
<dbReference type="Gene3D" id="1.20.1280.50">
    <property type="match status" value="1"/>
</dbReference>
<dbReference type="InterPro" id="IPR032675">
    <property type="entry name" value="LRR_dom_sf"/>
</dbReference>
<protein>
    <recommendedName>
        <fullName evidence="3">F-box domain-containing protein</fullName>
    </recommendedName>
</protein>
<sequence length="671" mass="75972">MNNVLHNLLPSLSAAAASCRDALASAAPDFPIALNQASADANMALLDAGVAQANDAIQHLQHIASLLLIYRNESPSFLINRFPNDVLAMIFCAASRHDPATMFAVSQTCARWRRLSLRTPEMWSVVSLYGWFCSEKDRFAMPRKTMHPELVDLVLRRSAQAKMTIHYYPRDDAPYSFHSSSLDKIELSLSRLVELDIALEAVYASKSKWLVTTPAPVLQKLALYATHYEYSPVMLPQLFAGEAPSLQVLCLVGLRIPWNPDTFPRNLTELVVDEEFDLWENAYFEGSDDGAGEYPPSARLDHPRYMNDRSIVSVLVNSPNLEVLVIRSCSNIRCGYSTSSRIEPISLPKLRTVEVQNSGIDNIHILKALSVTKLNTLSIKCGVKTNTEPDVLPLLSHFPDIVFDHLAMTRHIFVSAASVSGFYEVNTPIKEQDAHIRINLFCPRMEEDRRNYWYLLNQAPRVRPVENVFTELLKRLPGLQLDALRLVARSTSKRRAITFKTVVEVLMQQPNLQHLLLDGFLVGVKAGGMPLLWKSLASAYTRNPDSLLLGQVQTIQLRNCHLHREHFLQLLNTPNCWSRLRKLRFANVTLDSVDTDNELEKAARSKARHLVWENVRVYERMDVEYGGDSSEDFDDYVDSSESFDSDLEDEELYGYGMDDDDILPLPVYGWF</sequence>
<dbReference type="OrthoDB" id="3155440at2759"/>
<dbReference type="Proteomes" id="UP000813824">
    <property type="component" value="Unassembled WGS sequence"/>
</dbReference>
<reference evidence="1" key="1">
    <citation type="journal article" date="2021" name="New Phytol.">
        <title>Evolutionary innovations through gain and loss of genes in the ectomycorrhizal Boletales.</title>
        <authorList>
            <person name="Wu G."/>
            <person name="Miyauchi S."/>
            <person name="Morin E."/>
            <person name="Kuo A."/>
            <person name="Drula E."/>
            <person name="Varga T."/>
            <person name="Kohler A."/>
            <person name="Feng B."/>
            <person name="Cao Y."/>
            <person name="Lipzen A."/>
            <person name="Daum C."/>
            <person name="Hundley H."/>
            <person name="Pangilinan J."/>
            <person name="Johnson J."/>
            <person name="Barry K."/>
            <person name="LaButti K."/>
            <person name="Ng V."/>
            <person name="Ahrendt S."/>
            <person name="Min B."/>
            <person name="Choi I.G."/>
            <person name="Park H."/>
            <person name="Plett J.M."/>
            <person name="Magnuson J."/>
            <person name="Spatafora J.W."/>
            <person name="Nagy L.G."/>
            <person name="Henrissat B."/>
            <person name="Grigoriev I.V."/>
            <person name="Yang Z.L."/>
            <person name="Xu J."/>
            <person name="Martin F.M."/>
        </authorList>
    </citation>
    <scope>NUCLEOTIDE SEQUENCE</scope>
    <source>
        <strain evidence="1">KKN 215</strain>
    </source>
</reference>
<dbReference type="EMBL" id="JAEVFJ010000017">
    <property type="protein sequence ID" value="KAH8100157.1"/>
    <property type="molecule type" value="Genomic_DNA"/>
</dbReference>
<gene>
    <name evidence="1" type="ORF">BXZ70DRAFT_940621</name>
</gene>
<keyword evidence="2" id="KW-1185">Reference proteome</keyword>
<dbReference type="SUPFAM" id="SSF81383">
    <property type="entry name" value="F-box domain"/>
    <property type="match status" value="1"/>
</dbReference>